<dbReference type="EMBL" id="JAERRF010000021">
    <property type="protein sequence ID" value="MBL1100663.1"/>
    <property type="molecule type" value="Genomic_DNA"/>
</dbReference>
<evidence type="ECO:0000256" key="1">
    <source>
        <dbReference type="SAM" id="MobiDB-lite"/>
    </source>
</evidence>
<reference evidence="2 3" key="1">
    <citation type="submission" date="2021-01" db="EMBL/GenBank/DDBJ databases">
        <title>WGS of actinomycetes isolated from Thailand.</title>
        <authorList>
            <person name="Thawai C."/>
        </authorList>
    </citation>
    <scope>NUCLEOTIDE SEQUENCE [LARGE SCALE GENOMIC DNA]</scope>
    <source>
        <strain evidence="2 3">CA1R205</strain>
    </source>
</reference>
<evidence type="ECO:0000313" key="2">
    <source>
        <dbReference type="EMBL" id="MBL1100663.1"/>
    </source>
</evidence>
<organism evidence="2 3">
    <name type="scientific">Streptomyces coffeae</name>
    <dbReference type="NCBI Taxonomy" id="621382"/>
    <lineage>
        <taxon>Bacteria</taxon>
        <taxon>Bacillati</taxon>
        <taxon>Actinomycetota</taxon>
        <taxon>Actinomycetes</taxon>
        <taxon>Kitasatosporales</taxon>
        <taxon>Streptomycetaceae</taxon>
        <taxon>Streptomyces</taxon>
    </lineage>
</organism>
<protein>
    <submittedName>
        <fullName evidence="2">Helix-hairpin-helix domain-containing protein</fullName>
    </submittedName>
</protein>
<keyword evidence="3" id="KW-1185">Reference proteome</keyword>
<feature type="region of interest" description="Disordered" evidence="1">
    <location>
        <begin position="1"/>
        <end position="22"/>
    </location>
</feature>
<name>A0ABS1NKY4_9ACTN</name>
<comment type="caution">
    <text evidence="2">The sequence shown here is derived from an EMBL/GenBank/DDBJ whole genome shotgun (WGS) entry which is preliminary data.</text>
</comment>
<dbReference type="Gene3D" id="1.10.150.20">
    <property type="entry name" value="5' to 3' exonuclease, C-terminal subdomain"/>
    <property type="match status" value="1"/>
</dbReference>
<evidence type="ECO:0000313" key="3">
    <source>
        <dbReference type="Proteomes" id="UP000634229"/>
    </source>
</evidence>
<dbReference type="InterPro" id="IPR010995">
    <property type="entry name" value="DNA_repair_Rad51/TF_NusA_a-hlx"/>
</dbReference>
<gene>
    <name evidence="2" type="ORF">JK363_29185</name>
</gene>
<dbReference type="RefSeq" id="WP_201879393.1">
    <property type="nucleotide sequence ID" value="NZ_JAERRF010000021.1"/>
</dbReference>
<feature type="compositionally biased region" description="Polar residues" evidence="1">
    <location>
        <begin position="7"/>
        <end position="16"/>
    </location>
</feature>
<sequence length="95" mass="10156">MIDVCSACTTPQNTPENPGGKPRCSCEGGELFDVLGHDRIGHRLANTLLRAGVDNLELLASLSARQLLSLEGIGTAGAHHALSRLRPEPERDTTR</sequence>
<dbReference type="Proteomes" id="UP000634229">
    <property type="component" value="Unassembled WGS sequence"/>
</dbReference>
<accession>A0ABS1NKY4</accession>
<proteinExistence type="predicted"/>
<dbReference type="SUPFAM" id="SSF47794">
    <property type="entry name" value="Rad51 N-terminal domain-like"/>
    <property type="match status" value="1"/>
</dbReference>